<dbReference type="EMBL" id="DS995899">
    <property type="protein sequence ID" value="EEA27459.1"/>
    <property type="molecule type" value="Genomic_DNA"/>
</dbReference>
<dbReference type="HOGENOM" id="CLU_2655264_0_0_1"/>
<dbReference type="VEuPathDB" id="FungiDB:PMAA_023340"/>
<dbReference type="AlphaFoldDB" id="B6Q5P8"/>
<sequence length="76" mass="8713">MLTLWIGRDPRMIINDAWVVSELLEKKSDIFSSRPRSESIHRLVLDEAAQAREALREYDGETKITMEDAALNPALE</sequence>
<evidence type="ECO:0000313" key="1">
    <source>
        <dbReference type="EMBL" id="EEA27459.1"/>
    </source>
</evidence>
<keyword evidence="2" id="KW-1185">Reference proteome</keyword>
<organism evidence="1 2">
    <name type="scientific">Talaromyces marneffei (strain ATCC 18224 / CBS 334.59 / QM 7333)</name>
    <name type="common">Penicillium marneffei</name>
    <dbReference type="NCBI Taxonomy" id="441960"/>
    <lineage>
        <taxon>Eukaryota</taxon>
        <taxon>Fungi</taxon>
        <taxon>Dikarya</taxon>
        <taxon>Ascomycota</taxon>
        <taxon>Pezizomycotina</taxon>
        <taxon>Eurotiomycetes</taxon>
        <taxon>Eurotiomycetidae</taxon>
        <taxon>Eurotiales</taxon>
        <taxon>Trichocomaceae</taxon>
        <taxon>Talaromyces</taxon>
        <taxon>Talaromyces sect. Talaromyces</taxon>
    </lineage>
</organism>
<dbReference type="PhylomeDB" id="B6Q5P8"/>
<reference evidence="2" key="1">
    <citation type="journal article" date="2015" name="Genome Announc.">
        <title>Genome sequence of the AIDS-associated pathogen Penicillium marneffei (ATCC18224) and its near taxonomic relative Talaromyces stipitatus (ATCC10500).</title>
        <authorList>
            <person name="Nierman W.C."/>
            <person name="Fedorova-Abrams N.D."/>
            <person name="Andrianopoulos A."/>
        </authorList>
    </citation>
    <scope>NUCLEOTIDE SEQUENCE [LARGE SCALE GENOMIC DNA]</scope>
    <source>
        <strain evidence="2">ATCC 18224 / CBS 334.59 / QM 7333</strain>
    </source>
</reference>
<proteinExistence type="predicted"/>
<gene>
    <name evidence="1" type="ORF">PMAA_023340</name>
</gene>
<evidence type="ECO:0000313" key="2">
    <source>
        <dbReference type="Proteomes" id="UP000001294"/>
    </source>
</evidence>
<protein>
    <submittedName>
        <fullName evidence="1">Uncharacterized protein</fullName>
    </submittedName>
</protein>
<name>B6Q5P8_TALMQ</name>
<accession>B6Q5P8</accession>
<dbReference type="Proteomes" id="UP000001294">
    <property type="component" value="Unassembled WGS sequence"/>
</dbReference>